<dbReference type="OrthoDB" id="6629400at2"/>
<dbReference type="EMBL" id="LUUJ01000117">
    <property type="protein sequence ID" value="OAI11754.1"/>
    <property type="molecule type" value="Genomic_DNA"/>
</dbReference>
<sequence length="282" mass="32921">MIVNSNFIRELVNSFHNNLLCHNDWCEAANFEPTNDFYKKKIYQKIYALRYLPAYYFEYCVLANELYNRIKNDYIFINVASFGCGLAPDYYALKDNLRNINFTYIGYDAVEWSTKHLMPTPQNNFSFALKHVNNISQNTLDNIDVYIFPKSIGDIENSTKGTIKRLATSIASTPKERLFFLNSYVNNTINISQDLTIFKEIHNTLTSAGFATKDNVDRTHYMGSQYHIGLRAINNDFIYPNNKFIACEDEGSKTECRNCSVIKRPILNNDYMDYHLIEYYKL</sequence>
<evidence type="ECO:0000313" key="2">
    <source>
        <dbReference type="Proteomes" id="UP000077857"/>
    </source>
</evidence>
<gene>
    <name evidence="1" type="ORF">A1507_19695</name>
</gene>
<dbReference type="AlphaFoldDB" id="A0A177N283"/>
<organism evidence="1 2">
    <name type="scientific">Methylomonas koyamae</name>
    <dbReference type="NCBI Taxonomy" id="702114"/>
    <lineage>
        <taxon>Bacteria</taxon>
        <taxon>Pseudomonadati</taxon>
        <taxon>Pseudomonadota</taxon>
        <taxon>Gammaproteobacteria</taxon>
        <taxon>Methylococcales</taxon>
        <taxon>Methylococcaceae</taxon>
        <taxon>Methylomonas</taxon>
    </lineage>
</organism>
<dbReference type="Proteomes" id="UP000077857">
    <property type="component" value="Unassembled WGS sequence"/>
</dbReference>
<reference evidence="1 2" key="1">
    <citation type="submission" date="2016-03" db="EMBL/GenBank/DDBJ databases">
        <authorList>
            <person name="Ploux O."/>
        </authorList>
    </citation>
    <scope>NUCLEOTIDE SEQUENCE [LARGE SCALE GENOMIC DNA]</scope>
    <source>
        <strain evidence="1 2">R-45378</strain>
    </source>
</reference>
<protein>
    <submittedName>
        <fullName evidence="1">Uncharacterized protein</fullName>
    </submittedName>
</protein>
<proteinExistence type="predicted"/>
<accession>A0A177N283</accession>
<evidence type="ECO:0000313" key="1">
    <source>
        <dbReference type="EMBL" id="OAI11754.1"/>
    </source>
</evidence>
<name>A0A177N283_9GAMM</name>
<comment type="caution">
    <text evidence="1">The sequence shown here is derived from an EMBL/GenBank/DDBJ whole genome shotgun (WGS) entry which is preliminary data.</text>
</comment>
<dbReference type="RefSeq" id="WP_064042194.1">
    <property type="nucleotide sequence ID" value="NZ_LUUJ01000117.1"/>
</dbReference>